<organism evidence="1 2">
    <name type="scientific">Marchantia polymorpha</name>
    <name type="common">Common liverwort</name>
    <name type="synonym">Marchantia aquatica</name>
    <dbReference type="NCBI Taxonomy" id="3197"/>
    <lineage>
        <taxon>Eukaryota</taxon>
        <taxon>Viridiplantae</taxon>
        <taxon>Streptophyta</taxon>
        <taxon>Embryophyta</taxon>
        <taxon>Marchantiophyta</taxon>
        <taxon>Marchantiopsida</taxon>
        <taxon>Marchantiidae</taxon>
        <taxon>Marchantiales</taxon>
        <taxon>Marchantiaceae</taxon>
        <taxon>Marchantia</taxon>
    </lineage>
</organism>
<reference evidence="2" key="1">
    <citation type="journal article" date="2017" name="Cell">
        <title>Insights into land plant evolution garnered from the Marchantia polymorpha genome.</title>
        <authorList>
            <person name="Bowman J.L."/>
            <person name="Kohchi T."/>
            <person name="Yamato K.T."/>
            <person name="Jenkins J."/>
            <person name="Shu S."/>
            <person name="Ishizaki K."/>
            <person name="Yamaoka S."/>
            <person name="Nishihama R."/>
            <person name="Nakamura Y."/>
            <person name="Berger F."/>
            <person name="Adam C."/>
            <person name="Aki S.S."/>
            <person name="Althoff F."/>
            <person name="Araki T."/>
            <person name="Arteaga-Vazquez M.A."/>
            <person name="Balasubrmanian S."/>
            <person name="Barry K."/>
            <person name="Bauer D."/>
            <person name="Boehm C.R."/>
            <person name="Briginshaw L."/>
            <person name="Caballero-Perez J."/>
            <person name="Catarino B."/>
            <person name="Chen F."/>
            <person name="Chiyoda S."/>
            <person name="Chovatia M."/>
            <person name="Davies K.M."/>
            <person name="Delmans M."/>
            <person name="Demura T."/>
            <person name="Dierschke T."/>
            <person name="Dolan L."/>
            <person name="Dorantes-Acosta A.E."/>
            <person name="Eklund D.M."/>
            <person name="Florent S.N."/>
            <person name="Flores-Sandoval E."/>
            <person name="Fujiyama A."/>
            <person name="Fukuzawa H."/>
            <person name="Galik B."/>
            <person name="Grimanelli D."/>
            <person name="Grimwood J."/>
            <person name="Grossniklaus U."/>
            <person name="Hamada T."/>
            <person name="Haseloff J."/>
            <person name="Hetherington A.J."/>
            <person name="Higo A."/>
            <person name="Hirakawa Y."/>
            <person name="Hundley H.N."/>
            <person name="Ikeda Y."/>
            <person name="Inoue K."/>
            <person name="Inoue S.I."/>
            <person name="Ishida S."/>
            <person name="Jia Q."/>
            <person name="Kakita M."/>
            <person name="Kanazawa T."/>
            <person name="Kawai Y."/>
            <person name="Kawashima T."/>
            <person name="Kennedy M."/>
            <person name="Kinose K."/>
            <person name="Kinoshita T."/>
            <person name="Kohara Y."/>
            <person name="Koide E."/>
            <person name="Komatsu K."/>
            <person name="Kopischke S."/>
            <person name="Kubo M."/>
            <person name="Kyozuka J."/>
            <person name="Lagercrantz U."/>
            <person name="Lin S.S."/>
            <person name="Lindquist E."/>
            <person name="Lipzen A.M."/>
            <person name="Lu C.W."/>
            <person name="De Luna E."/>
            <person name="Martienssen R.A."/>
            <person name="Minamino N."/>
            <person name="Mizutani M."/>
            <person name="Mizutani M."/>
            <person name="Mochizuki N."/>
            <person name="Monte I."/>
            <person name="Mosher R."/>
            <person name="Nagasaki H."/>
            <person name="Nakagami H."/>
            <person name="Naramoto S."/>
            <person name="Nishitani K."/>
            <person name="Ohtani M."/>
            <person name="Okamoto T."/>
            <person name="Okumura M."/>
            <person name="Phillips J."/>
            <person name="Pollak B."/>
            <person name="Reinders A."/>
            <person name="Rovekamp M."/>
            <person name="Sano R."/>
            <person name="Sawa S."/>
            <person name="Schmid M.W."/>
            <person name="Shirakawa M."/>
            <person name="Solano R."/>
            <person name="Spunde A."/>
            <person name="Suetsugu N."/>
            <person name="Sugano S."/>
            <person name="Sugiyama A."/>
            <person name="Sun R."/>
            <person name="Suzuki Y."/>
            <person name="Takenaka M."/>
            <person name="Takezawa D."/>
            <person name="Tomogane H."/>
            <person name="Tsuzuki M."/>
            <person name="Ueda T."/>
            <person name="Umeda M."/>
            <person name="Ward J.M."/>
            <person name="Watanabe Y."/>
            <person name="Yazaki K."/>
            <person name="Yokoyama R."/>
            <person name="Yoshitake Y."/>
            <person name="Yotsui I."/>
            <person name="Zachgo S."/>
            <person name="Schmutz J."/>
        </authorList>
    </citation>
    <scope>NUCLEOTIDE SEQUENCE [LARGE SCALE GENOMIC DNA]</scope>
    <source>
        <strain evidence="2">Tak-1</strain>
    </source>
</reference>
<keyword evidence="2" id="KW-1185">Reference proteome</keyword>
<proteinExistence type="predicted"/>
<dbReference type="Gramene" id="Mp3g14760.1">
    <property type="protein sequence ID" value="Mp3g14760.1.cds1"/>
    <property type="gene ID" value="Mp3g14760"/>
</dbReference>
<name>A0A2R6XS80_MARPO</name>
<protein>
    <submittedName>
        <fullName evidence="1">Uncharacterized protein</fullName>
    </submittedName>
</protein>
<evidence type="ECO:0000313" key="2">
    <source>
        <dbReference type="Proteomes" id="UP000244005"/>
    </source>
</evidence>
<dbReference type="EMBL" id="KZ772676">
    <property type="protein sequence ID" value="PTQ48939.1"/>
    <property type="molecule type" value="Genomic_DNA"/>
</dbReference>
<gene>
    <name evidence="1" type="ORF">MARPO_0004s0195</name>
</gene>
<evidence type="ECO:0000313" key="1">
    <source>
        <dbReference type="EMBL" id="PTQ48939.1"/>
    </source>
</evidence>
<dbReference type="AlphaFoldDB" id="A0A2R6XS80"/>
<sequence>MRTYRRRAHWSQWIERHCSSHNVMMAEAWLAPDLRKPAPTVRNAEPVHHPGTCALLRCTLESLPHLNRFGLE</sequence>
<dbReference type="Proteomes" id="UP000244005">
    <property type="component" value="Unassembled WGS sequence"/>
</dbReference>
<reference evidence="1" key="2">
    <citation type="submission" date="2017-12" db="EMBL/GenBank/DDBJ databases">
        <title>WGS assembly of Marchantia polymorpha.</title>
        <authorList>
            <person name="Bowman J.L."/>
            <person name="Kohchi T."/>
            <person name="Yamato K.T."/>
            <person name="Jenkins J."/>
            <person name="Shu S."/>
            <person name="Ishizaki K."/>
            <person name="Yamaoka S."/>
            <person name="Nishihama R."/>
            <person name="Nakamura Y."/>
            <person name="Berger F."/>
            <person name="Adam C."/>
            <person name="Aki S.S."/>
            <person name="Althoff F."/>
            <person name="Araki T."/>
            <person name="Arteaga-Vazquez M.A."/>
            <person name="Balasubrmanian S."/>
            <person name="Bauer D."/>
            <person name="Boehm C.R."/>
            <person name="Briginshaw L."/>
            <person name="Caballero-Perez J."/>
            <person name="Catarino B."/>
            <person name="Chen F."/>
            <person name="Chiyoda S."/>
            <person name="Chovatia M."/>
            <person name="Davies K.M."/>
            <person name="Delmans M."/>
            <person name="Demura T."/>
            <person name="Dierschke T."/>
            <person name="Dolan L."/>
            <person name="Dorantes-Acosta A.E."/>
            <person name="Eklund D.M."/>
            <person name="Florent S.N."/>
            <person name="Flores-Sandoval E."/>
            <person name="Fujiyama A."/>
            <person name="Fukuzawa H."/>
            <person name="Galik B."/>
            <person name="Grimanelli D."/>
            <person name="Grimwood J."/>
            <person name="Grossniklaus U."/>
            <person name="Hamada T."/>
            <person name="Haseloff J."/>
            <person name="Hetherington A.J."/>
            <person name="Higo A."/>
            <person name="Hirakawa Y."/>
            <person name="Hundley H.N."/>
            <person name="Ikeda Y."/>
            <person name="Inoue K."/>
            <person name="Inoue S."/>
            <person name="Ishida S."/>
            <person name="Jia Q."/>
            <person name="Kakita M."/>
            <person name="Kanazawa T."/>
            <person name="Kawai Y."/>
            <person name="Kawashima T."/>
            <person name="Kennedy M."/>
            <person name="Kinose K."/>
            <person name="Kinoshita T."/>
            <person name="Kohara Y."/>
            <person name="Koide E."/>
            <person name="Komatsu K."/>
            <person name="Kopischke S."/>
            <person name="Kubo M."/>
            <person name="Kyozuka J."/>
            <person name="Lagercrantz U."/>
            <person name="Lin S.S."/>
            <person name="Lindquist E."/>
            <person name="Lipzen A.M."/>
            <person name="Lu C."/>
            <person name="Luna E.D."/>
            <person name="Martienssen R.A."/>
            <person name="Minamino N."/>
            <person name="Mizutani M."/>
            <person name="Mizutani M."/>
            <person name="Mochizuki N."/>
            <person name="Monte I."/>
            <person name="Mosher R."/>
            <person name="Nagasaki H."/>
            <person name="Nakagami H."/>
            <person name="Naramoto S."/>
            <person name="Nishitani K."/>
            <person name="Ohtani M."/>
            <person name="Okamoto T."/>
            <person name="Okumura M."/>
            <person name="Phillips J."/>
            <person name="Pollak B."/>
            <person name="Reinders A."/>
            <person name="Roevekamp M."/>
            <person name="Sano R."/>
            <person name="Sawa S."/>
            <person name="Schmid M.W."/>
            <person name="Shirakawa M."/>
            <person name="Solano R."/>
            <person name="Spunde A."/>
            <person name="Suetsugu N."/>
            <person name="Sugano S."/>
            <person name="Sugiyama A."/>
            <person name="Sun R."/>
            <person name="Suzuki Y."/>
            <person name="Takenaka M."/>
            <person name="Takezawa D."/>
            <person name="Tomogane H."/>
            <person name="Tsuzuki M."/>
            <person name="Ueda T."/>
            <person name="Umeda M."/>
            <person name="Ward J.M."/>
            <person name="Watanabe Y."/>
            <person name="Yazaki K."/>
            <person name="Yokoyama R."/>
            <person name="Yoshitake Y."/>
            <person name="Yotsui I."/>
            <person name="Zachgo S."/>
            <person name="Schmutz J."/>
        </authorList>
    </citation>
    <scope>NUCLEOTIDE SEQUENCE [LARGE SCALE GENOMIC DNA]</scope>
    <source>
        <strain evidence="1">Tak-1</strain>
    </source>
</reference>
<accession>A0A2R6XS80</accession>
<dbReference type="Gramene" id="Mp3g14760.2">
    <property type="protein sequence ID" value="Mp3g14760.2.cds1"/>
    <property type="gene ID" value="Mp3g14760"/>
</dbReference>
<dbReference type="EMBL" id="KZ772676">
    <property type="protein sequence ID" value="PTQ48940.1"/>
    <property type="molecule type" value="Genomic_DNA"/>
</dbReference>